<sequence>MQYTMNSSLFLISNIPVAFSAADLRRIFSQFVEANAFVCFHYRRRPEPQGLDDLINKRSPDSLLRNLRTKRRNCSSCCGLFLLKDEFSESIQARLEELWTTDDANSTCCKLSRIQLEDVSILQTFIEFRPPHWMPQGNVGTRSSVFFDQIRSCRLSPEIIKKLRLKFPWSLRNRRYGAVPLEYSSLSDHESSSVPSPHSPPMPQLARDNKSPTQQLGISFSDPVPSDDLPEEWDRFEALHDDPYNVDRNANKNLKYENKIELKWEKGGSGLVFYTDEFAWRQADSLRKEEFFDEPASFDWDIDMQHYEDGGGGSSLFSCRAQPGGVDLDSCQLMEMQGVDVGSNSVKSGRPSHSKPSHGKEYSQRLMWKYGWRPGSRLGSASNSMKGTQARGLLHPLTAEGALPPNTRTGLGFRNPRRLTRFPASALRHDPNTSGVYIRSVFDSDEMVAARSGTRLTSDNSLLRPDPELEVKYRADWRPPNTTGQAAASSRTHIIHTPHSMLGLEGVRFTPGGTLHPSTSLPRRADDSR</sequence>
<protein>
    <submittedName>
        <fullName evidence="3">G patch domain-containing protein 3</fullName>
    </submittedName>
</protein>
<dbReference type="InterPro" id="IPR040341">
    <property type="entry name" value="GPATCH3"/>
</dbReference>
<evidence type="ECO:0000256" key="1">
    <source>
        <dbReference type="SAM" id="MobiDB-lite"/>
    </source>
</evidence>
<organism evidence="3">
    <name type="scientific">Schistocephalus solidus</name>
    <name type="common">Tapeworm</name>
    <dbReference type="NCBI Taxonomy" id="70667"/>
    <lineage>
        <taxon>Eukaryota</taxon>
        <taxon>Metazoa</taxon>
        <taxon>Spiralia</taxon>
        <taxon>Lophotrochozoa</taxon>
        <taxon>Platyhelminthes</taxon>
        <taxon>Cestoda</taxon>
        <taxon>Eucestoda</taxon>
        <taxon>Diphyllobothriidea</taxon>
        <taxon>Diphyllobothriidae</taxon>
        <taxon>Schistocephalus</taxon>
    </lineage>
</organism>
<accession>A0A0V0J6S3</accession>
<gene>
    <name evidence="3" type="primary">GPTC3</name>
    <name evidence="3" type="ORF">TR82502</name>
</gene>
<dbReference type="PROSITE" id="PS50174">
    <property type="entry name" value="G_PATCH"/>
    <property type="match status" value="1"/>
</dbReference>
<feature type="region of interest" description="Disordered" evidence="1">
    <location>
        <begin position="187"/>
        <end position="224"/>
    </location>
</feature>
<dbReference type="PANTHER" id="PTHR14390">
    <property type="entry name" value="G PATCH DOMAIN CONTAINING PROTEIN 3"/>
    <property type="match status" value="1"/>
</dbReference>
<dbReference type="InterPro" id="IPR000467">
    <property type="entry name" value="G_patch_dom"/>
</dbReference>
<name>A0A0V0J6S3_SCHSO</name>
<reference evidence="3" key="1">
    <citation type="submission" date="2016-01" db="EMBL/GenBank/DDBJ databases">
        <title>Reference transcriptome for the parasite Schistocephalus solidus: insights into the molecular evolution of parasitism.</title>
        <authorList>
            <person name="Hebert F.O."/>
            <person name="Grambauer S."/>
            <person name="Barber I."/>
            <person name="Landry C.R."/>
            <person name="Aubin-Horth N."/>
        </authorList>
    </citation>
    <scope>NUCLEOTIDE SEQUENCE</scope>
</reference>
<dbReference type="EMBL" id="GEEE01013285">
    <property type="protein sequence ID" value="JAP49940.1"/>
    <property type="molecule type" value="Transcribed_RNA"/>
</dbReference>
<proteinExistence type="predicted"/>
<dbReference type="GO" id="GO:0045893">
    <property type="term" value="P:positive regulation of DNA-templated transcription"/>
    <property type="evidence" value="ECO:0007669"/>
    <property type="project" value="TreeGrafter"/>
</dbReference>
<feature type="domain" description="G-patch" evidence="2">
    <location>
        <begin position="359"/>
        <end position="416"/>
    </location>
</feature>
<evidence type="ECO:0000259" key="2">
    <source>
        <dbReference type="PROSITE" id="PS50174"/>
    </source>
</evidence>
<dbReference type="PANTHER" id="PTHR14390:SF2">
    <property type="entry name" value="G PATCH DOMAIN-CONTAINING PROTEIN 3"/>
    <property type="match status" value="1"/>
</dbReference>
<evidence type="ECO:0000313" key="3">
    <source>
        <dbReference type="EMBL" id="JAP61403.1"/>
    </source>
</evidence>
<dbReference type="EMBL" id="GEEE01001822">
    <property type="protein sequence ID" value="JAP61403.1"/>
    <property type="molecule type" value="Transcribed_RNA"/>
</dbReference>
<feature type="region of interest" description="Disordered" evidence="1">
    <location>
        <begin position="505"/>
        <end position="529"/>
    </location>
</feature>
<dbReference type="GO" id="GO:0039536">
    <property type="term" value="P:negative regulation of RIG-I signaling pathway"/>
    <property type="evidence" value="ECO:0007669"/>
    <property type="project" value="InterPro"/>
</dbReference>
<dbReference type="GO" id="GO:0003676">
    <property type="term" value="F:nucleic acid binding"/>
    <property type="evidence" value="ECO:0007669"/>
    <property type="project" value="InterPro"/>
</dbReference>
<dbReference type="AlphaFoldDB" id="A0A0V0J6S3"/>
<dbReference type="GO" id="GO:0032480">
    <property type="term" value="P:negative regulation of type I interferon production"/>
    <property type="evidence" value="ECO:0007669"/>
    <property type="project" value="InterPro"/>
</dbReference>